<organism evidence="2 3">
    <name type="scientific">Cercophora newfieldiana</name>
    <dbReference type="NCBI Taxonomy" id="92897"/>
    <lineage>
        <taxon>Eukaryota</taxon>
        <taxon>Fungi</taxon>
        <taxon>Dikarya</taxon>
        <taxon>Ascomycota</taxon>
        <taxon>Pezizomycotina</taxon>
        <taxon>Sordariomycetes</taxon>
        <taxon>Sordariomycetidae</taxon>
        <taxon>Sordariales</taxon>
        <taxon>Lasiosphaeriaceae</taxon>
        <taxon>Cercophora</taxon>
    </lineage>
</organism>
<dbReference type="Proteomes" id="UP001174936">
    <property type="component" value="Unassembled WGS sequence"/>
</dbReference>
<keyword evidence="1" id="KW-0472">Membrane</keyword>
<sequence length="70" mass="7789">MSSVIFFSGFLLHILSSLFYFMVSLLVGETKGHDGEYYGSRFIQIPSLLGMLTLIISTAVQGKCPGRAWR</sequence>
<proteinExistence type="predicted"/>
<dbReference type="EMBL" id="JAULSV010000001">
    <property type="protein sequence ID" value="KAK0656720.1"/>
    <property type="molecule type" value="Genomic_DNA"/>
</dbReference>
<evidence type="ECO:0000313" key="3">
    <source>
        <dbReference type="Proteomes" id="UP001174936"/>
    </source>
</evidence>
<name>A0AA40CYX9_9PEZI</name>
<feature type="transmembrane region" description="Helical" evidence="1">
    <location>
        <begin position="43"/>
        <end position="60"/>
    </location>
</feature>
<evidence type="ECO:0000256" key="1">
    <source>
        <dbReference type="SAM" id="Phobius"/>
    </source>
</evidence>
<gene>
    <name evidence="2" type="ORF">B0T16DRAFT_400028</name>
</gene>
<keyword evidence="1" id="KW-1133">Transmembrane helix</keyword>
<keyword evidence="3" id="KW-1185">Reference proteome</keyword>
<feature type="transmembrane region" description="Helical" evidence="1">
    <location>
        <begin position="5"/>
        <end position="23"/>
    </location>
</feature>
<evidence type="ECO:0000313" key="2">
    <source>
        <dbReference type="EMBL" id="KAK0656720.1"/>
    </source>
</evidence>
<reference evidence="2" key="1">
    <citation type="submission" date="2023-06" db="EMBL/GenBank/DDBJ databases">
        <title>Genome-scale phylogeny and comparative genomics of the fungal order Sordariales.</title>
        <authorList>
            <consortium name="Lawrence Berkeley National Laboratory"/>
            <person name="Hensen N."/>
            <person name="Bonometti L."/>
            <person name="Westerberg I."/>
            <person name="Brannstrom I.O."/>
            <person name="Guillou S."/>
            <person name="Cros-Aarteil S."/>
            <person name="Calhoun S."/>
            <person name="Haridas S."/>
            <person name="Kuo A."/>
            <person name="Mondo S."/>
            <person name="Pangilinan J."/>
            <person name="Riley R."/>
            <person name="Labutti K."/>
            <person name="Andreopoulos B."/>
            <person name="Lipzen A."/>
            <person name="Chen C."/>
            <person name="Yanf M."/>
            <person name="Daum C."/>
            <person name="Ng V."/>
            <person name="Clum A."/>
            <person name="Steindorff A."/>
            <person name="Ohm R."/>
            <person name="Martin F."/>
            <person name="Silar P."/>
            <person name="Natvig D."/>
            <person name="Lalanne C."/>
            <person name="Gautier V."/>
            <person name="Ament-Velasquez S.L."/>
            <person name="Kruys A."/>
            <person name="Hutchinson M.I."/>
            <person name="Powell A.J."/>
            <person name="Barry K."/>
            <person name="Miller A.N."/>
            <person name="Grigoriev I.V."/>
            <person name="Debuchy R."/>
            <person name="Gladieux P."/>
            <person name="Thoren M.H."/>
            <person name="Johannesson H."/>
        </authorList>
    </citation>
    <scope>NUCLEOTIDE SEQUENCE</scope>
    <source>
        <strain evidence="2">SMH2532-1</strain>
    </source>
</reference>
<comment type="caution">
    <text evidence="2">The sequence shown here is derived from an EMBL/GenBank/DDBJ whole genome shotgun (WGS) entry which is preliminary data.</text>
</comment>
<accession>A0AA40CYX9</accession>
<dbReference type="AlphaFoldDB" id="A0AA40CYX9"/>
<keyword evidence="1" id="KW-0812">Transmembrane</keyword>
<protein>
    <submittedName>
        <fullName evidence="2">Uncharacterized protein</fullName>
    </submittedName>
</protein>